<dbReference type="SMART" id="SM00342">
    <property type="entry name" value="HTH_ARAC"/>
    <property type="match status" value="1"/>
</dbReference>
<dbReference type="Gene3D" id="1.10.10.60">
    <property type="entry name" value="Homeodomain-like"/>
    <property type="match status" value="2"/>
</dbReference>
<dbReference type="InterPro" id="IPR018060">
    <property type="entry name" value="HTH_AraC"/>
</dbReference>
<dbReference type="Pfam" id="PF12833">
    <property type="entry name" value="HTH_18"/>
    <property type="match status" value="1"/>
</dbReference>
<dbReference type="Pfam" id="PF02311">
    <property type="entry name" value="AraC_binding"/>
    <property type="match status" value="1"/>
</dbReference>
<dbReference type="InterPro" id="IPR037923">
    <property type="entry name" value="HTH-like"/>
</dbReference>
<comment type="caution">
    <text evidence="5">The sequence shown here is derived from an EMBL/GenBank/DDBJ whole genome shotgun (WGS) entry which is preliminary data.</text>
</comment>
<proteinExistence type="predicted"/>
<organism evidence="5 6">
    <name type="scientific">Paenibacillus mendelii</name>
    <dbReference type="NCBI Taxonomy" id="206163"/>
    <lineage>
        <taxon>Bacteria</taxon>
        <taxon>Bacillati</taxon>
        <taxon>Bacillota</taxon>
        <taxon>Bacilli</taxon>
        <taxon>Bacillales</taxon>
        <taxon>Paenibacillaceae</taxon>
        <taxon>Paenibacillus</taxon>
    </lineage>
</organism>
<dbReference type="PANTHER" id="PTHR43280:SF30">
    <property type="entry name" value="MMSAB OPERON REGULATORY PROTEIN"/>
    <property type="match status" value="1"/>
</dbReference>
<dbReference type="PANTHER" id="PTHR43280">
    <property type="entry name" value="ARAC-FAMILY TRANSCRIPTIONAL REGULATOR"/>
    <property type="match status" value="1"/>
</dbReference>
<dbReference type="SUPFAM" id="SSF46689">
    <property type="entry name" value="Homeodomain-like"/>
    <property type="match status" value="1"/>
</dbReference>
<evidence type="ECO:0000256" key="2">
    <source>
        <dbReference type="ARBA" id="ARBA00023125"/>
    </source>
</evidence>
<feature type="domain" description="HTH araC/xylS-type" evidence="4">
    <location>
        <begin position="184"/>
        <end position="282"/>
    </location>
</feature>
<dbReference type="RefSeq" id="WP_204815605.1">
    <property type="nucleotide sequence ID" value="NZ_JANHOF010000001.1"/>
</dbReference>
<dbReference type="EMBL" id="JBHLVF010000041">
    <property type="protein sequence ID" value="MFC0394470.1"/>
    <property type="molecule type" value="Genomic_DNA"/>
</dbReference>
<dbReference type="Proteomes" id="UP001589818">
    <property type="component" value="Unassembled WGS sequence"/>
</dbReference>
<protein>
    <submittedName>
        <fullName evidence="5">AraC family transcriptional regulator</fullName>
    </submittedName>
</protein>
<evidence type="ECO:0000256" key="3">
    <source>
        <dbReference type="ARBA" id="ARBA00023163"/>
    </source>
</evidence>
<dbReference type="SUPFAM" id="SSF51215">
    <property type="entry name" value="Regulatory protein AraC"/>
    <property type="match status" value="1"/>
</dbReference>
<keyword evidence="2" id="KW-0238">DNA-binding</keyword>
<gene>
    <name evidence="5" type="ORF">ACFFJ8_24315</name>
</gene>
<reference evidence="5 6" key="1">
    <citation type="submission" date="2024-09" db="EMBL/GenBank/DDBJ databases">
        <authorList>
            <person name="Sun Q."/>
            <person name="Mori K."/>
        </authorList>
    </citation>
    <scope>NUCLEOTIDE SEQUENCE [LARGE SCALE GENOMIC DNA]</scope>
    <source>
        <strain evidence="5 6">CCM 4839</strain>
    </source>
</reference>
<evidence type="ECO:0000259" key="4">
    <source>
        <dbReference type="PROSITE" id="PS01124"/>
    </source>
</evidence>
<sequence>MANFRFIAPPLPHYIVGGEDTYEIGQVHPNRSSISVFDMVIVTKGALFFQEEDRQWSVKPGEALILHPDRRHFAYHPCTATTHFYWIHFQSTGEWTEVSEIVPDMNKRTKQLYQRIEEFPIHLPRFCSFTSPASAYEKLKTLLQLEGNPSTDSKWRQQAVFQSLLFDMNEKQKQQASPIERLAEAVETYLRQNYRNRVCYDDFRNRLHFHPTYITRCMKQIYGCTPLEYLTRYRVEQSKLLLVNTDMSIYTIAQEVGFSTSTYYIRCFVKIETVTPKHYRQRFRNIKAAASKEVVHPE</sequence>
<keyword evidence="1" id="KW-0805">Transcription regulation</keyword>
<evidence type="ECO:0000256" key="1">
    <source>
        <dbReference type="ARBA" id="ARBA00023015"/>
    </source>
</evidence>
<accession>A0ABV6JEX7</accession>
<dbReference type="PROSITE" id="PS01124">
    <property type="entry name" value="HTH_ARAC_FAMILY_2"/>
    <property type="match status" value="1"/>
</dbReference>
<keyword evidence="3" id="KW-0804">Transcription</keyword>
<dbReference type="Gene3D" id="2.60.120.280">
    <property type="entry name" value="Regulatory protein AraC"/>
    <property type="match status" value="1"/>
</dbReference>
<evidence type="ECO:0000313" key="6">
    <source>
        <dbReference type="Proteomes" id="UP001589818"/>
    </source>
</evidence>
<name>A0ABV6JEX7_9BACL</name>
<dbReference type="InterPro" id="IPR003313">
    <property type="entry name" value="AraC-bd"/>
</dbReference>
<keyword evidence="6" id="KW-1185">Reference proteome</keyword>
<dbReference type="InterPro" id="IPR009057">
    <property type="entry name" value="Homeodomain-like_sf"/>
</dbReference>
<evidence type="ECO:0000313" key="5">
    <source>
        <dbReference type="EMBL" id="MFC0394470.1"/>
    </source>
</evidence>